<dbReference type="Proteomes" id="UP000319342">
    <property type="component" value="Chromosome"/>
</dbReference>
<dbReference type="CDD" id="cd02932">
    <property type="entry name" value="OYE_YqiM_FMN"/>
    <property type="match status" value="1"/>
</dbReference>
<evidence type="ECO:0000313" key="3">
    <source>
        <dbReference type="EMBL" id="QDU83539.1"/>
    </source>
</evidence>
<dbReference type="InterPro" id="IPR044152">
    <property type="entry name" value="YqjM-like"/>
</dbReference>
<gene>
    <name evidence="3" type="primary">namA</name>
    <name evidence="3" type="ORF">Pla163_06380</name>
</gene>
<dbReference type="Gene3D" id="3.20.20.70">
    <property type="entry name" value="Aldolase class I"/>
    <property type="match status" value="1"/>
</dbReference>
<dbReference type="InterPro" id="IPR001155">
    <property type="entry name" value="OxRdtase_FMN_N"/>
</dbReference>
<dbReference type="EMBL" id="CP036290">
    <property type="protein sequence ID" value="QDU83539.1"/>
    <property type="molecule type" value="Genomic_DNA"/>
</dbReference>
<evidence type="ECO:0000259" key="2">
    <source>
        <dbReference type="Pfam" id="PF01494"/>
    </source>
</evidence>
<organism evidence="3 4">
    <name type="scientific">Rohdeia mirabilis</name>
    <dbReference type="NCBI Taxonomy" id="2528008"/>
    <lineage>
        <taxon>Bacteria</taxon>
        <taxon>Pseudomonadati</taxon>
        <taxon>Planctomycetota</taxon>
        <taxon>Planctomycetia</taxon>
        <taxon>Planctomycetia incertae sedis</taxon>
        <taxon>Rohdeia</taxon>
    </lineage>
</organism>
<dbReference type="EC" id="1.6.99.1" evidence="3"/>
<name>A0A518CWE1_9BACT</name>
<evidence type="ECO:0000259" key="1">
    <source>
        <dbReference type="Pfam" id="PF00724"/>
    </source>
</evidence>
<protein>
    <submittedName>
        <fullName evidence="3">NADPH dehydrogenase</fullName>
        <ecNumber evidence="3">1.6.99.1</ecNumber>
    </submittedName>
</protein>
<dbReference type="GO" id="GO:0071949">
    <property type="term" value="F:FAD binding"/>
    <property type="evidence" value="ECO:0007669"/>
    <property type="project" value="InterPro"/>
</dbReference>
<keyword evidence="3" id="KW-0560">Oxidoreductase</keyword>
<accession>A0A518CWE1</accession>
<dbReference type="SUPFAM" id="SSF51905">
    <property type="entry name" value="FAD/NAD(P)-binding domain"/>
    <property type="match status" value="1"/>
</dbReference>
<dbReference type="SUPFAM" id="SSF51395">
    <property type="entry name" value="FMN-linked oxidoreductases"/>
    <property type="match status" value="1"/>
</dbReference>
<dbReference type="AlphaFoldDB" id="A0A518CWE1"/>
<dbReference type="InterPro" id="IPR036188">
    <property type="entry name" value="FAD/NAD-bd_sf"/>
</dbReference>
<reference evidence="3 4" key="1">
    <citation type="submission" date="2019-02" db="EMBL/GenBank/DDBJ databases">
        <title>Deep-cultivation of Planctomycetes and their phenomic and genomic characterization uncovers novel biology.</title>
        <authorList>
            <person name="Wiegand S."/>
            <person name="Jogler M."/>
            <person name="Boedeker C."/>
            <person name="Pinto D."/>
            <person name="Vollmers J."/>
            <person name="Rivas-Marin E."/>
            <person name="Kohn T."/>
            <person name="Peeters S.H."/>
            <person name="Heuer A."/>
            <person name="Rast P."/>
            <person name="Oberbeckmann S."/>
            <person name="Bunk B."/>
            <person name="Jeske O."/>
            <person name="Meyerdierks A."/>
            <person name="Storesund J.E."/>
            <person name="Kallscheuer N."/>
            <person name="Luecker S."/>
            <person name="Lage O.M."/>
            <person name="Pohl T."/>
            <person name="Merkel B.J."/>
            <person name="Hornburger P."/>
            <person name="Mueller R.-W."/>
            <person name="Bruemmer F."/>
            <person name="Labrenz M."/>
            <person name="Spormann A.M."/>
            <person name="Op den Camp H."/>
            <person name="Overmann J."/>
            <person name="Amann R."/>
            <person name="Jetten M.S.M."/>
            <person name="Mascher T."/>
            <person name="Medema M.H."/>
            <person name="Devos D.P."/>
            <person name="Kaster A.-K."/>
            <person name="Ovreas L."/>
            <person name="Rohde M."/>
            <person name="Galperin M.Y."/>
            <person name="Jogler C."/>
        </authorList>
    </citation>
    <scope>NUCLEOTIDE SEQUENCE [LARGE SCALE GENOMIC DNA]</scope>
    <source>
        <strain evidence="3 4">Pla163</strain>
    </source>
</reference>
<sequence length="759" mass="84134">MRVACIGGGPAGLYFAALLKERVPSAQVDVFERNRADDTFGWGVVFSDETLDRFREADEVTYQAIRDGFVHWTDIENHYGGECVRSTGHGFVGTPRRELLRILQERCIELGVDVKFETEVSLDEVRGSYDLVVAADGINSAVRSQLAETFKPTVEMRNCRFAWLGTTKPLDAFTFVFHEGEHGLFMVHAYPFVKHDDGSMLGTWIVECHEDTWKRAGFDAMSEEDTIRYCEALFAEYLDGHSLLGNRSIWRQFPNVVCESWHDGNVVLLGDAAHSAHFSIGSGTKLAMEDSIALIDALERHDFEPSAAVLADYQESRYVDTLKIQRAAQTSLEWFENAQRFVGQSPVQFMFNLMTRSKRITYDNLALRDPKLVERARDAFWADERSGGAAEGAPQPPAFKPLAVRDMQLHNRIVVSPMCMYSATDGVPNDWHLVHLGSRAVGGAGLVFTEMTNVEAAGRISHGCAGLWNETQRDAWKRVTDFVHQHSAAKIGIQLAHAGRKGSCSLAWEGDTSLKDASAWQTFGPSAEPFREGWHVPKEMDAADLARVEAAFVNSARLALAAGFDCIELHMAHGYLLSSFLSPASNHRQDEYGGSLENRMRFPLRVAKAVRAVLPDGYPLFARISAVDWVDDSPDLDEGTTIEDSIVTVRALMELGVDVIDVSTAGNTPKSKPIYGRMYQVPFAERIRSETGATVMAVGAIQGIDHANTVLAAGRADLCALARPHLLDPHLTMRAAADMEVPTHPWPKQYLAVRPRMGE</sequence>
<dbReference type="InterPro" id="IPR013785">
    <property type="entry name" value="Aldolase_TIM"/>
</dbReference>
<feature type="domain" description="FAD-binding" evidence="2">
    <location>
        <begin position="2"/>
        <end position="317"/>
    </location>
</feature>
<dbReference type="PANTHER" id="PTHR43303">
    <property type="entry name" value="NADPH DEHYDROGENASE C23G7.10C-RELATED"/>
    <property type="match status" value="1"/>
</dbReference>
<proteinExistence type="predicted"/>
<dbReference type="GO" id="GO:0050661">
    <property type="term" value="F:NADP binding"/>
    <property type="evidence" value="ECO:0007669"/>
    <property type="project" value="InterPro"/>
</dbReference>
<feature type="domain" description="NADH:flavin oxidoreductase/NADH oxidase N-terminal" evidence="1">
    <location>
        <begin position="399"/>
        <end position="739"/>
    </location>
</feature>
<dbReference type="PRINTS" id="PR00420">
    <property type="entry name" value="RNGMNOXGNASE"/>
</dbReference>
<dbReference type="Gene3D" id="3.50.50.60">
    <property type="entry name" value="FAD/NAD(P)-binding domain"/>
    <property type="match status" value="1"/>
</dbReference>
<dbReference type="Pfam" id="PF01494">
    <property type="entry name" value="FAD_binding_3"/>
    <property type="match status" value="1"/>
</dbReference>
<keyword evidence="4" id="KW-1185">Reference proteome</keyword>
<dbReference type="Gene3D" id="3.30.9.20">
    <property type="match status" value="1"/>
</dbReference>
<evidence type="ECO:0000313" key="4">
    <source>
        <dbReference type="Proteomes" id="UP000319342"/>
    </source>
</evidence>
<dbReference type="OrthoDB" id="9772736at2"/>
<dbReference type="Pfam" id="PF00724">
    <property type="entry name" value="Oxidored_FMN"/>
    <property type="match status" value="1"/>
</dbReference>
<dbReference type="PANTHER" id="PTHR43303:SF3">
    <property type="entry name" value="BLR3436 PROTEIN"/>
    <property type="match status" value="1"/>
</dbReference>
<dbReference type="GO" id="GO:0010181">
    <property type="term" value="F:FMN binding"/>
    <property type="evidence" value="ECO:0007669"/>
    <property type="project" value="InterPro"/>
</dbReference>
<dbReference type="InterPro" id="IPR002938">
    <property type="entry name" value="FAD-bd"/>
</dbReference>
<dbReference type="RefSeq" id="WP_145183412.1">
    <property type="nucleotide sequence ID" value="NZ_CP036290.1"/>
</dbReference>
<dbReference type="GO" id="GO:0003959">
    <property type="term" value="F:NADPH dehydrogenase activity"/>
    <property type="evidence" value="ECO:0007669"/>
    <property type="project" value="UniProtKB-EC"/>
</dbReference>